<feature type="compositionally biased region" description="Acidic residues" evidence="1">
    <location>
        <begin position="347"/>
        <end position="358"/>
    </location>
</feature>
<feature type="region of interest" description="Disordered" evidence="1">
    <location>
        <begin position="523"/>
        <end position="551"/>
    </location>
</feature>
<dbReference type="PANTHER" id="PTHR34775">
    <property type="entry name" value="TRANSMEMBRANE PROTEIN"/>
    <property type="match status" value="1"/>
</dbReference>
<feature type="region of interest" description="Disordered" evidence="1">
    <location>
        <begin position="176"/>
        <end position="288"/>
    </location>
</feature>
<feature type="compositionally biased region" description="Polar residues" evidence="1">
    <location>
        <begin position="854"/>
        <end position="863"/>
    </location>
</feature>
<proteinExistence type="predicted"/>
<feature type="compositionally biased region" description="Basic and acidic residues" evidence="1">
    <location>
        <begin position="867"/>
        <end position="876"/>
    </location>
</feature>
<name>A0AAV7DXB9_ARIFI</name>
<feature type="region of interest" description="Disordered" evidence="1">
    <location>
        <begin position="1"/>
        <end position="47"/>
    </location>
</feature>
<sequence length="895" mass="98819">MDRERIAASPVRSTSATRSRSNHGVISPDGSCKRKSFTGTANGRPSISAVRSNFLPVTPANSPVNQEIAPRKVRASFEKENVKNQSGSSLVRADSPVSSKGTKHFMVPTISAASKVAASPKRKVFTERNETVRSSVSLSDIKSSVTFSNSLELSRTEKASRKSEVSCVSLVVPATSESSKQFTSGDQINRASVSIPKGNSSSVSEEMSENSETVKGGPKLENVLDSDIGSESPKLSSPQISEPVPMEDQPDCSKDDRSHSDYSKEDHSHSDVSPQNSSPPPYDPKINYLSPRPLFLHYRPNSRIQICQSENDSHSDKGIKLEENFTSDISSDTDEAAETQKGLEESPPLDEGAEDYEETCVTPSKTEISSGCPKRRFWSYFYGERKLRSTLLVLTIACLSMSFTDFPGTVISSYLHKASSLYPLLDPSENLDWATHTFKKWSVSYFSEADIFSEKEEGRKLQFANLTSLEHGMCNQPEIMAAENPTKTSTGVGFNENVNRCRPGFEEEEHVVEDFTETKLDEFGGDSVHERGSNPVEAEKTEQNSKGEEDHSVYQEAVALENEMISELEVEDANNENAADYLASESKEAGEVMAYEEDHSLHREAVALNEIISELEAEDENNEDAADHMAYESEEAGEVIVEFALQSEPQDEEGQSHQESMKDIEEAVEEEIEIFESVLEAETLSTQIIEDPESQEHLTTDYHAYIESEPAREEVTSGDLVPSSIQYAEKELWVYFALSSFAFLALAGLSSTILLKRTKSSAVQITKDFQKKCPPENSTVSCSMSSGSDGHSYSKGSRNSQMEVEMSGGRSCPPEMSSSSGQRSSSNGQWRTQEIQSIERKARRSSRVSDYSAEMSSLGSFTTYEMLPDKHGRGEDEALTPVRRSSRIRKKITSP</sequence>
<feature type="transmembrane region" description="Helical" evidence="2">
    <location>
        <begin position="732"/>
        <end position="755"/>
    </location>
</feature>
<feature type="compositionally biased region" description="Basic residues" evidence="1">
    <location>
        <begin position="884"/>
        <end position="895"/>
    </location>
</feature>
<feature type="compositionally biased region" description="Polar residues" evidence="1">
    <location>
        <begin position="11"/>
        <end position="24"/>
    </location>
</feature>
<feature type="compositionally biased region" description="Basic and acidic residues" evidence="1">
    <location>
        <begin position="251"/>
        <end position="270"/>
    </location>
</feature>
<feature type="compositionally biased region" description="Polar residues" evidence="1">
    <location>
        <begin position="827"/>
        <end position="836"/>
    </location>
</feature>
<feature type="region of interest" description="Disordered" evidence="1">
    <location>
        <begin position="772"/>
        <end position="895"/>
    </location>
</feature>
<keyword evidence="2" id="KW-0472">Membrane</keyword>
<feature type="region of interest" description="Disordered" evidence="1">
    <location>
        <begin position="79"/>
        <end position="102"/>
    </location>
</feature>
<dbReference type="PANTHER" id="PTHR34775:SF4">
    <property type="entry name" value="TRANSMEMBRANE PROTEIN"/>
    <property type="match status" value="1"/>
</dbReference>
<organism evidence="3 4">
    <name type="scientific">Aristolochia fimbriata</name>
    <name type="common">White veined hardy Dutchman's pipe vine</name>
    <dbReference type="NCBI Taxonomy" id="158543"/>
    <lineage>
        <taxon>Eukaryota</taxon>
        <taxon>Viridiplantae</taxon>
        <taxon>Streptophyta</taxon>
        <taxon>Embryophyta</taxon>
        <taxon>Tracheophyta</taxon>
        <taxon>Spermatophyta</taxon>
        <taxon>Magnoliopsida</taxon>
        <taxon>Magnoliidae</taxon>
        <taxon>Piperales</taxon>
        <taxon>Aristolochiaceae</taxon>
        <taxon>Aristolochia</taxon>
    </lineage>
</organism>
<evidence type="ECO:0000313" key="3">
    <source>
        <dbReference type="EMBL" id="KAG9439857.1"/>
    </source>
</evidence>
<feature type="compositionally biased region" description="Polar residues" evidence="1">
    <location>
        <begin position="37"/>
        <end position="47"/>
    </location>
</feature>
<feature type="compositionally biased region" description="Polar residues" evidence="1">
    <location>
        <begin position="176"/>
        <end position="192"/>
    </location>
</feature>
<reference evidence="3 4" key="1">
    <citation type="submission" date="2021-07" db="EMBL/GenBank/DDBJ databases">
        <title>The Aristolochia fimbriata genome: insights into angiosperm evolution, floral development and chemical biosynthesis.</title>
        <authorList>
            <person name="Jiao Y."/>
        </authorList>
    </citation>
    <scope>NUCLEOTIDE SEQUENCE [LARGE SCALE GENOMIC DNA]</scope>
    <source>
        <strain evidence="3">IBCAS-2021</strain>
        <tissue evidence="3">Leaf</tissue>
    </source>
</reference>
<keyword evidence="2" id="KW-0812">Transmembrane</keyword>
<keyword evidence="2" id="KW-1133">Transmembrane helix</keyword>
<evidence type="ECO:0000256" key="2">
    <source>
        <dbReference type="SAM" id="Phobius"/>
    </source>
</evidence>
<dbReference type="Proteomes" id="UP000825729">
    <property type="component" value="Unassembled WGS sequence"/>
</dbReference>
<keyword evidence="4" id="KW-1185">Reference proteome</keyword>
<feature type="compositionally biased region" description="Low complexity" evidence="1">
    <location>
        <begin position="778"/>
        <end position="797"/>
    </location>
</feature>
<evidence type="ECO:0000256" key="1">
    <source>
        <dbReference type="SAM" id="MobiDB-lite"/>
    </source>
</evidence>
<dbReference type="AlphaFoldDB" id="A0AAV7DXB9"/>
<feature type="compositionally biased region" description="Low complexity" evidence="1">
    <location>
        <begin position="817"/>
        <end position="826"/>
    </location>
</feature>
<accession>A0AAV7DXB9</accession>
<evidence type="ECO:0000313" key="4">
    <source>
        <dbReference type="Proteomes" id="UP000825729"/>
    </source>
</evidence>
<feature type="region of interest" description="Disordered" evidence="1">
    <location>
        <begin position="324"/>
        <end position="364"/>
    </location>
</feature>
<gene>
    <name evidence="3" type="ORF">H6P81_020022</name>
</gene>
<comment type="caution">
    <text evidence="3">The sequence shown here is derived from an EMBL/GenBank/DDBJ whole genome shotgun (WGS) entry which is preliminary data.</text>
</comment>
<dbReference type="EMBL" id="JAINDJ010000008">
    <property type="protein sequence ID" value="KAG9439857.1"/>
    <property type="molecule type" value="Genomic_DNA"/>
</dbReference>
<protein>
    <submittedName>
        <fullName evidence="3">Uncharacterized protein</fullName>
    </submittedName>
</protein>